<dbReference type="Proteomes" id="UP000677126">
    <property type="component" value="Chromosome"/>
</dbReference>
<reference evidence="1 2" key="1">
    <citation type="journal article" date="2021" name="Int. J. Syst. Evol. Microbiol.">
        <title>Novosphingobium decolorationis sp. nov., an aniline blue-decolourizing bacterium isolated from East Pacific sediment.</title>
        <authorList>
            <person name="Chen X."/>
            <person name="Dong B."/>
            <person name="Chen T."/>
            <person name="Ren N."/>
            <person name="Wang J."/>
            <person name="Xu Y."/>
            <person name="Yang J."/>
            <person name="Zhu S."/>
            <person name="Chen J."/>
        </authorList>
    </citation>
    <scope>NUCLEOTIDE SEQUENCE [LARGE SCALE GENOMIC DNA]</scope>
    <source>
        <strain evidence="1 2">502str22</strain>
    </source>
</reference>
<gene>
    <name evidence="1" type="ORF">HT578_03735</name>
</gene>
<dbReference type="RefSeq" id="WP_213502219.1">
    <property type="nucleotide sequence ID" value="NZ_CP054856.1"/>
</dbReference>
<name>A0ABX8E1V8_9SPHN</name>
<evidence type="ECO:0000313" key="1">
    <source>
        <dbReference type="EMBL" id="QVM82934.1"/>
    </source>
</evidence>
<evidence type="ECO:0000313" key="2">
    <source>
        <dbReference type="Proteomes" id="UP000677126"/>
    </source>
</evidence>
<organism evidence="1 2">
    <name type="scientific">Novosphingobium decolorationis</name>
    <dbReference type="NCBI Taxonomy" id="2698673"/>
    <lineage>
        <taxon>Bacteria</taxon>
        <taxon>Pseudomonadati</taxon>
        <taxon>Pseudomonadota</taxon>
        <taxon>Alphaproteobacteria</taxon>
        <taxon>Sphingomonadales</taxon>
        <taxon>Sphingomonadaceae</taxon>
        <taxon>Novosphingobium</taxon>
    </lineage>
</organism>
<accession>A0ABX8E1V8</accession>
<sequence>MREAVTLSRLVPQDLLQLERQPSQRLFLGTDGTISAAEAEGLAAMPQAWCVHRGSVPIACFGVSELFPGQHGVAWAMLGSGLGADHLRLTRFVRAKLAACQLNRIETFVRCVDVEHLLARSPQLDSGHLVALAMLSPTAECRWAAMLGFRPAHVLRRYGAGDETYMMMERILPPLPWEVGDAVS</sequence>
<proteinExistence type="predicted"/>
<evidence type="ECO:0008006" key="3">
    <source>
        <dbReference type="Google" id="ProtNLM"/>
    </source>
</evidence>
<dbReference type="EMBL" id="CP054856">
    <property type="protein sequence ID" value="QVM82934.1"/>
    <property type="molecule type" value="Genomic_DNA"/>
</dbReference>
<protein>
    <recommendedName>
        <fullName evidence="3">GNAT family N-acetyltransferase</fullName>
    </recommendedName>
</protein>
<keyword evidence="2" id="KW-1185">Reference proteome</keyword>